<evidence type="ECO:0000313" key="2">
    <source>
        <dbReference type="Proteomes" id="UP001055811"/>
    </source>
</evidence>
<keyword evidence="2" id="KW-1185">Reference proteome</keyword>
<accession>A0ACB9F6A9</accession>
<protein>
    <submittedName>
        <fullName evidence="1">Uncharacterized protein</fullName>
    </submittedName>
</protein>
<proteinExistence type="predicted"/>
<name>A0ACB9F6A9_CICIN</name>
<organism evidence="1 2">
    <name type="scientific">Cichorium intybus</name>
    <name type="common">Chicory</name>
    <dbReference type="NCBI Taxonomy" id="13427"/>
    <lineage>
        <taxon>Eukaryota</taxon>
        <taxon>Viridiplantae</taxon>
        <taxon>Streptophyta</taxon>
        <taxon>Embryophyta</taxon>
        <taxon>Tracheophyta</taxon>
        <taxon>Spermatophyta</taxon>
        <taxon>Magnoliopsida</taxon>
        <taxon>eudicotyledons</taxon>
        <taxon>Gunneridae</taxon>
        <taxon>Pentapetalae</taxon>
        <taxon>asterids</taxon>
        <taxon>campanulids</taxon>
        <taxon>Asterales</taxon>
        <taxon>Asteraceae</taxon>
        <taxon>Cichorioideae</taxon>
        <taxon>Cichorieae</taxon>
        <taxon>Cichoriinae</taxon>
        <taxon>Cichorium</taxon>
    </lineage>
</organism>
<dbReference type="Proteomes" id="UP001055811">
    <property type="component" value="Linkage Group LG03"/>
</dbReference>
<evidence type="ECO:0000313" key="1">
    <source>
        <dbReference type="EMBL" id="KAI3766639.1"/>
    </source>
</evidence>
<reference evidence="1 2" key="2">
    <citation type="journal article" date="2022" name="Mol. Ecol. Resour.">
        <title>The genomes of chicory, endive, great burdock and yacon provide insights into Asteraceae paleo-polyploidization history and plant inulin production.</title>
        <authorList>
            <person name="Fan W."/>
            <person name="Wang S."/>
            <person name="Wang H."/>
            <person name="Wang A."/>
            <person name="Jiang F."/>
            <person name="Liu H."/>
            <person name="Zhao H."/>
            <person name="Xu D."/>
            <person name="Zhang Y."/>
        </authorList>
    </citation>
    <scope>NUCLEOTIDE SEQUENCE [LARGE SCALE GENOMIC DNA]</scope>
    <source>
        <strain evidence="2">cv. Punajuju</strain>
        <tissue evidence="1">Leaves</tissue>
    </source>
</reference>
<reference evidence="2" key="1">
    <citation type="journal article" date="2022" name="Mol. Ecol. Resour.">
        <title>The genomes of chicory, endive, great burdock and yacon provide insights into Asteraceae palaeo-polyploidization history and plant inulin production.</title>
        <authorList>
            <person name="Fan W."/>
            <person name="Wang S."/>
            <person name="Wang H."/>
            <person name="Wang A."/>
            <person name="Jiang F."/>
            <person name="Liu H."/>
            <person name="Zhao H."/>
            <person name="Xu D."/>
            <person name="Zhang Y."/>
        </authorList>
    </citation>
    <scope>NUCLEOTIDE SEQUENCE [LARGE SCALE GENOMIC DNA]</scope>
    <source>
        <strain evidence="2">cv. Punajuju</strain>
    </source>
</reference>
<comment type="caution">
    <text evidence="1">The sequence shown here is derived from an EMBL/GenBank/DDBJ whole genome shotgun (WGS) entry which is preliminary data.</text>
</comment>
<sequence length="77" mass="8919">MVIYVVLRALHFCFLLCAHEKNILDFLRNDGKVIRACCGLQFTSVNMLGGFVTNYRCMLEYKLDIVFISQSKSVYNM</sequence>
<gene>
    <name evidence="1" type="ORF">L2E82_16707</name>
</gene>
<dbReference type="EMBL" id="CM042011">
    <property type="protein sequence ID" value="KAI3766639.1"/>
    <property type="molecule type" value="Genomic_DNA"/>
</dbReference>